<evidence type="ECO:0000256" key="1">
    <source>
        <dbReference type="SAM" id="MobiDB-lite"/>
    </source>
</evidence>
<evidence type="ECO:0000313" key="4">
    <source>
        <dbReference type="EMBL" id="GFE82125.1"/>
    </source>
</evidence>
<dbReference type="GO" id="GO:0043565">
    <property type="term" value="F:sequence-specific DNA binding"/>
    <property type="evidence" value="ECO:0007669"/>
    <property type="project" value="InterPro"/>
</dbReference>
<dbReference type="GO" id="GO:0006313">
    <property type="term" value="P:DNA transposition"/>
    <property type="evidence" value="ECO:0007669"/>
    <property type="project" value="InterPro"/>
</dbReference>
<gene>
    <name evidence="4" type="ORF">GCM10011487_41250</name>
</gene>
<keyword evidence="5" id="KW-1185">Reference proteome</keyword>
<proteinExistence type="predicted"/>
<dbReference type="SUPFAM" id="SSF143422">
    <property type="entry name" value="Transposase IS200-like"/>
    <property type="match status" value="1"/>
</dbReference>
<dbReference type="SMART" id="SM01321">
    <property type="entry name" value="Y1_Tnp"/>
    <property type="match status" value="1"/>
</dbReference>
<dbReference type="Pfam" id="PF01797">
    <property type="entry name" value="Y1_Tnp"/>
    <property type="match status" value="1"/>
</dbReference>
<evidence type="ECO:0008006" key="6">
    <source>
        <dbReference type="Google" id="ProtNLM"/>
    </source>
</evidence>
<reference evidence="5" key="1">
    <citation type="submission" date="2020-01" db="EMBL/GenBank/DDBJ databases">
        <title>'Steroidobacter agaridevorans' sp. nov., agar-degrading bacteria isolated from rhizosphere soils.</title>
        <authorList>
            <person name="Ikenaga M."/>
            <person name="Kataoka M."/>
            <person name="Murouchi A."/>
            <person name="Katsuragi S."/>
            <person name="Sakai M."/>
        </authorList>
    </citation>
    <scope>NUCLEOTIDE SEQUENCE [LARGE SCALE GENOMIC DNA]</scope>
    <source>
        <strain evidence="5">YU21-B</strain>
    </source>
</reference>
<dbReference type="Gene3D" id="3.30.70.1290">
    <property type="entry name" value="Transposase IS200-like"/>
    <property type="match status" value="1"/>
</dbReference>
<sequence>MSYRRRIHIPGGTYHVVQRGTKQRPIFSHAEDYELFESVLQAALRSTGARLHAYCWTTEAIYLAVQIDEISLGHFMQWVKSRYARGIQRKLGERGHLFQVRYDSVIIDPKMYLTSLVHYIHYVPVLKGLADRPEDFAYSSHHAYTNAREVPWLHCGTARRMLGKRDDQAQAYHMLMAEAPTPETVKLVERGMPKTPGILGGPELAEAAGHRPKRSTRMTPDQIIHDVCRMLDVTREDVLSKSRLRRLALARAVIAWHTTVRGIATLAEISRYLGRVSSTLSKTITSYRKRQPDLFKLDALSHMMPIGLGGHAVSSEDFLDMGQSAAHASGTDQDAMY</sequence>
<accession>A0A829YFC8</accession>
<dbReference type="PANTHER" id="PTHR34322:SF2">
    <property type="entry name" value="TRANSPOSASE IS200-LIKE DOMAIN-CONTAINING PROTEIN"/>
    <property type="match status" value="1"/>
</dbReference>
<evidence type="ECO:0000313" key="5">
    <source>
        <dbReference type="Proteomes" id="UP000445000"/>
    </source>
</evidence>
<dbReference type="InterPro" id="IPR013159">
    <property type="entry name" value="DnaA_C"/>
</dbReference>
<dbReference type="Pfam" id="PF08299">
    <property type="entry name" value="Bac_DnaA_C"/>
    <property type="match status" value="1"/>
</dbReference>
<feature type="domain" description="Chromosomal replication initiator DnaA C-terminal" evidence="2">
    <location>
        <begin position="219"/>
        <end position="283"/>
    </location>
</feature>
<dbReference type="PANTHER" id="PTHR34322">
    <property type="entry name" value="TRANSPOSASE, Y1_TNP DOMAIN-CONTAINING"/>
    <property type="match status" value="1"/>
</dbReference>
<dbReference type="SUPFAM" id="SSF48295">
    <property type="entry name" value="TrpR-like"/>
    <property type="match status" value="1"/>
</dbReference>
<protein>
    <recommendedName>
        <fullName evidence="6">Transposase IS200-like domain-containing protein</fullName>
    </recommendedName>
</protein>
<dbReference type="EMBL" id="BLJN01000004">
    <property type="protein sequence ID" value="GFE82125.1"/>
    <property type="molecule type" value="Genomic_DNA"/>
</dbReference>
<dbReference type="GO" id="GO:0006275">
    <property type="term" value="P:regulation of DNA replication"/>
    <property type="evidence" value="ECO:0007669"/>
    <property type="project" value="InterPro"/>
</dbReference>
<dbReference type="GO" id="GO:0004803">
    <property type="term" value="F:transposase activity"/>
    <property type="evidence" value="ECO:0007669"/>
    <property type="project" value="InterPro"/>
</dbReference>
<feature type="domain" description="Transposase IS200-like" evidence="3">
    <location>
        <begin position="9"/>
        <end position="123"/>
    </location>
</feature>
<dbReference type="GO" id="GO:0005524">
    <property type="term" value="F:ATP binding"/>
    <property type="evidence" value="ECO:0007669"/>
    <property type="project" value="InterPro"/>
</dbReference>
<comment type="caution">
    <text evidence="4">The sequence shown here is derived from an EMBL/GenBank/DDBJ whole genome shotgun (WGS) entry which is preliminary data.</text>
</comment>
<dbReference type="SMART" id="SM00760">
    <property type="entry name" value="Bac_DnaA_C"/>
    <property type="match status" value="1"/>
</dbReference>
<dbReference type="InterPro" id="IPR002686">
    <property type="entry name" value="Transposase_17"/>
</dbReference>
<name>A0A829YFC8_9GAMM</name>
<dbReference type="Proteomes" id="UP000445000">
    <property type="component" value="Unassembled WGS sequence"/>
</dbReference>
<dbReference type="AlphaFoldDB" id="A0A829YFC8"/>
<organism evidence="4 5">
    <name type="scientific">Steroidobacter agaridevorans</name>
    <dbReference type="NCBI Taxonomy" id="2695856"/>
    <lineage>
        <taxon>Bacteria</taxon>
        <taxon>Pseudomonadati</taxon>
        <taxon>Pseudomonadota</taxon>
        <taxon>Gammaproteobacteria</taxon>
        <taxon>Steroidobacterales</taxon>
        <taxon>Steroidobacteraceae</taxon>
        <taxon>Steroidobacter</taxon>
    </lineage>
</organism>
<dbReference type="GO" id="GO:0006270">
    <property type="term" value="P:DNA replication initiation"/>
    <property type="evidence" value="ECO:0007669"/>
    <property type="project" value="InterPro"/>
</dbReference>
<evidence type="ECO:0000259" key="3">
    <source>
        <dbReference type="SMART" id="SM01321"/>
    </source>
</evidence>
<evidence type="ECO:0000259" key="2">
    <source>
        <dbReference type="SMART" id="SM00760"/>
    </source>
</evidence>
<feature type="region of interest" description="Disordered" evidence="1">
    <location>
        <begin position="198"/>
        <end position="217"/>
    </location>
</feature>
<dbReference type="InterPro" id="IPR010921">
    <property type="entry name" value="Trp_repressor/repl_initiator"/>
</dbReference>
<dbReference type="RefSeq" id="WP_161813796.1">
    <property type="nucleotide sequence ID" value="NZ_BLJN01000004.1"/>
</dbReference>
<dbReference type="Gene3D" id="1.10.1750.10">
    <property type="match status" value="1"/>
</dbReference>
<dbReference type="InterPro" id="IPR036515">
    <property type="entry name" value="Transposase_17_sf"/>
</dbReference>